<accession>A0A1I5VXL1</accession>
<dbReference type="STRING" id="1079859.SAMN04515674_110125"/>
<dbReference type="OrthoDB" id="9812080at2"/>
<dbReference type="Proteomes" id="UP000199306">
    <property type="component" value="Unassembled WGS sequence"/>
</dbReference>
<protein>
    <submittedName>
        <fullName evidence="1">LPS export ABC transporter protein LptC</fullName>
    </submittedName>
</protein>
<sequence length="180" mass="21130">MKNLFFFIIFLGITFLQVSCKEENHKKKIQLYEGPLSELDGINMTYSDSARLIVRMVTEKQLTMPNDDRVYPKEVKIFFYDRLGNETTNLRGDSARYFRSSNLYKVYRHVVINNTLKGETLKTDELIWNPDQKRVYTDKPVDVYTREEVLHGIGMDANQDFTQYTLRRVTGVVSVKNLPQ</sequence>
<evidence type="ECO:0000313" key="1">
    <source>
        <dbReference type="EMBL" id="SFQ12229.1"/>
    </source>
</evidence>
<name>A0A1I5VXL1_9BACT</name>
<evidence type="ECO:0000313" key="2">
    <source>
        <dbReference type="Proteomes" id="UP000199306"/>
    </source>
</evidence>
<dbReference type="Pfam" id="PF06835">
    <property type="entry name" value="LptC"/>
    <property type="match status" value="1"/>
</dbReference>
<dbReference type="GO" id="GO:0005886">
    <property type="term" value="C:plasma membrane"/>
    <property type="evidence" value="ECO:0007669"/>
    <property type="project" value="InterPro"/>
</dbReference>
<organism evidence="1 2">
    <name type="scientific">Pseudarcicella hirudinis</name>
    <dbReference type="NCBI Taxonomy" id="1079859"/>
    <lineage>
        <taxon>Bacteria</taxon>
        <taxon>Pseudomonadati</taxon>
        <taxon>Bacteroidota</taxon>
        <taxon>Cytophagia</taxon>
        <taxon>Cytophagales</taxon>
        <taxon>Flectobacillaceae</taxon>
        <taxon>Pseudarcicella</taxon>
    </lineage>
</organism>
<gene>
    <name evidence="1" type="ORF">SAMN04515674_110125</name>
</gene>
<reference evidence="1 2" key="1">
    <citation type="submission" date="2016-10" db="EMBL/GenBank/DDBJ databases">
        <authorList>
            <person name="de Groot N.N."/>
        </authorList>
    </citation>
    <scope>NUCLEOTIDE SEQUENCE [LARGE SCALE GENOMIC DNA]</scope>
    <source>
        <strain evidence="2">E92,LMG 26720,CCM 7988</strain>
    </source>
</reference>
<keyword evidence="2" id="KW-1185">Reference proteome</keyword>
<dbReference type="InterPro" id="IPR026265">
    <property type="entry name" value="LptC"/>
</dbReference>
<dbReference type="GO" id="GO:0015221">
    <property type="term" value="F:lipopolysaccharide transmembrane transporter activity"/>
    <property type="evidence" value="ECO:0007669"/>
    <property type="project" value="InterPro"/>
</dbReference>
<dbReference type="InterPro" id="IPR010664">
    <property type="entry name" value="LipoPS_assembly_LptC-rel"/>
</dbReference>
<dbReference type="Gene3D" id="2.60.450.10">
    <property type="entry name" value="Lipopolysaccharide (LPS) transport protein A like domain"/>
    <property type="match status" value="1"/>
</dbReference>
<dbReference type="AlphaFoldDB" id="A0A1I5VXL1"/>
<dbReference type="EMBL" id="FOXH01000010">
    <property type="protein sequence ID" value="SFQ12229.1"/>
    <property type="molecule type" value="Genomic_DNA"/>
</dbReference>
<proteinExistence type="predicted"/>
<dbReference type="NCBIfam" id="TIGR04409">
    <property type="entry name" value="LptC_YrbK"/>
    <property type="match status" value="1"/>
</dbReference>
<dbReference type="RefSeq" id="WP_092018322.1">
    <property type="nucleotide sequence ID" value="NZ_FOXH01000010.1"/>
</dbReference>